<evidence type="ECO:0000259" key="4">
    <source>
        <dbReference type="PROSITE" id="PS50850"/>
    </source>
</evidence>
<evidence type="ECO:0000313" key="5">
    <source>
        <dbReference type="EMBL" id="KAF9476887.1"/>
    </source>
</evidence>
<dbReference type="Proteomes" id="UP000807469">
    <property type="component" value="Unassembled WGS sequence"/>
</dbReference>
<keyword evidence="3" id="KW-0472">Membrane</keyword>
<evidence type="ECO:0000256" key="1">
    <source>
        <dbReference type="ARBA" id="ARBA00004141"/>
    </source>
</evidence>
<dbReference type="EMBL" id="MU155278">
    <property type="protein sequence ID" value="KAF9476887.1"/>
    <property type="molecule type" value="Genomic_DNA"/>
</dbReference>
<feature type="domain" description="Major facilitator superfamily (MFS) profile" evidence="4">
    <location>
        <begin position="267"/>
        <end position="451"/>
    </location>
</feature>
<dbReference type="InterPro" id="IPR050327">
    <property type="entry name" value="Proton-linked_MCT"/>
</dbReference>
<dbReference type="InterPro" id="IPR020846">
    <property type="entry name" value="MFS_dom"/>
</dbReference>
<comment type="similarity">
    <text evidence="2">Belongs to the major facilitator superfamily. Monocarboxylate porter (TC 2.A.1.13) family.</text>
</comment>
<keyword evidence="6" id="KW-1185">Reference proteome</keyword>
<feature type="transmembrane region" description="Helical" evidence="3">
    <location>
        <begin position="357"/>
        <end position="378"/>
    </location>
</feature>
<accession>A0A9P6CS42</accession>
<feature type="transmembrane region" description="Helical" evidence="3">
    <location>
        <begin position="221"/>
        <end position="245"/>
    </location>
</feature>
<feature type="transmembrane region" description="Helical" evidence="3">
    <location>
        <begin position="302"/>
        <end position="321"/>
    </location>
</feature>
<keyword evidence="3" id="KW-0812">Transmembrane</keyword>
<feature type="transmembrane region" description="Helical" evidence="3">
    <location>
        <begin position="61"/>
        <end position="80"/>
    </location>
</feature>
<dbReference type="GO" id="GO:0022857">
    <property type="term" value="F:transmembrane transporter activity"/>
    <property type="evidence" value="ECO:0007669"/>
    <property type="project" value="InterPro"/>
</dbReference>
<dbReference type="PANTHER" id="PTHR11360:SF319">
    <property type="entry name" value="MAJOR FACILITATOR SUPERFAMILY (MFS) PROFILE DOMAIN-CONTAINING PROTEIN"/>
    <property type="match status" value="1"/>
</dbReference>
<dbReference type="GO" id="GO:0016020">
    <property type="term" value="C:membrane"/>
    <property type="evidence" value="ECO:0007669"/>
    <property type="project" value="UniProtKB-SubCell"/>
</dbReference>
<organism evidence="5 6">
    <name type="scientific">Pholiota conissans</name>
    <dbReference type="NCBI Taxonomy" id="109636"/>
    <lineage>
        <taxon>Eukaryota</taxon>
        <taxon>Fungi</taxon>
        <taxon>Dikarya</taxon>
        <taxon>Basidiomycota</taxon>
        <taxon>Agaricomycotina</taxon>
        <taxon>Agaricomycetes</taxon>
        <taxon>Agaricomycetidae</taxon>
        <taxon>Agaricales</taxon>
        <taxon>Agaricineae</taxon>
        <taxon>Strophariaceae</taxon>
        <taxon>Pholiota</taxon>
    </lineage>
</organism>
<comment type="subcellular location">
    <subcellularLocation>
        <location evidence="1">Membrane</location>
        <topology evidence="1">Multi-pass membrane protein</topology>
    </subcellularLocation>
</comment>
<feature type="transmembrane region" description="Helical" evidence="3">
    <location>
        <begin position="266"/>
        <end position="290"/>
    </location>
</feature>
<dbReference type="PANTHER" id="PTHR11360">
    <property type="entry name" value="MONOCARBOXYLATE TRANSPORTER"/>
    <property type="match status" value="1"/>
</dbReference>
<reference evidence="5" key="1">
    <citation type="submission" date="2020-11" db="EMBL/GenBank/DDBJ databases">
        <authorList>
            <consortium name="DOE Joint Genome Institute"/>
            <person name="Ahrendt S."/>
            <person name="Riley R."/>
            <person name="Andreopoulos W."/>
            <person name="Labutti K."/>
            <person name="Pangilinan J."/>
            <person name="Ruiz-Duenas F.J."/>
            <person name="Barrasa J.M."/>
            <person name="Sanchez-Garcia M."/>
            <person name="Camarero S."/>
            <person name="Miyauchi S."/>
            <person name="Serrano A."/>
            <person name="Linde D."/>
            <person name="Babiker R."/>
            <person name="Drula E."/>
            <person name="Ayuso-Fernandez I."/>
            <person name="Pacheco R."/>
            <person name="Padilla G."/>
            <person name="Ferreira P."/>
            <person name="Barriuso J."/>
            <person name="Kellner H."/>
            <person name="Castanera R."/>
            <person name="Alfaro M."/>
            <person name="Ramirez L."/>
            <person name="Pisabarro A.G."/>
            <person name="Kuo A."/>
            <person name="Tritt A."/>
            <person name="Lipzen A."/>
            <person name="He G."/>
            <person name="Yan M."/>
            <person name="Ng V."/>
            <person name="Cullen D."/>
            <person name="Martin F."/>
            <person name="Rosso M.-N."/>
            <person name="Henrissat B."/>
            <person name="Hibbett D."/>
            <person name="Martinez A.T."/>
            <person name="Grigoriev I.V."/>
        </authorList>
    </citation>
    <scope>NUCLEOTIDE SEQUENCE</scope>
    <source>
        <strain evidence="5">CIRM-BRFM 674</strain>
    </source>
</reference>
<dbReference type="Gene3D" id="1.20.1250.20">
    <property type="entry name" value="MFS general substrate transporter like domains"/>
    <property type="match status" value="2"/>
</dbReference>
<feature type="transmembrane region" description="Helical" evidence="3">
    <location>
        <begin position="153"/>
        <end position="176"/>
    </location>
</feature>
<gene>
    <name evidence="5" type="ORF">BDN70DRAFT_881808</name>
</gene>
<feature type="transmembrane region" description="Helical" evidence="3">
    <location>
        <begin position="188"/>
        <end position="209"/>
    </location>
</feature>
<proteinExistence type="inferred from homology"/>
<feature type="transmembrane region" description="Helical" evidence="3">
    <location>
        <begin position="390"/>
        <end position="414"/>
    </location>
</feature>
<dbReference type="InterPro" id="IPR011701">
    <property type="entry name" value="MFS"/>
</dbReference>
<feature type="transmembrane region" description="Helical" evidence="3">
    <location>
        <begin position="100"/>
        <end position="118"/>
    </location>
</feature>
<keyword evidence="3" id="KW-1133">Transmembrane helix</keyword>
<evidence type="ECO:0000313" key="6">
    <source>
        <dbReference type="Proteomes" id="UP000807469"/>
    </source>
</evidence>
<dbReference type="AlphaFoldDB" id="A0A9P6CS42"/>
<evidence type="ECO:0000256" key="3">
    <source>
        <dbReference type="SAM" id="Phobius"/>
    </source>
</evidence>
<dbReference type="SUPFAM" id="SSF103473">
    <property type="entry name" value="MFS general substrate transporter"/>
    <property type="match status" value="1"/>
</dbReference>
<feature type="transmembrane region" description="Helical" evidence="3">
    <location>
        <begin position="420"/>
        <end position="442"/>
    </location>
</feature>
<dbReference type="Pfam" id="PF07690">
    <property type="entry name" value="MFS_1"/>
    <property type="match status" value="1"/>
</dbReference>
<dbReference type="PROSITE" id="PS50850">
    <property type="entry name" value="MFS"/>
    <property type="match status" value="1"/>
</dbReference>
<evidence type="ECO:0000256" key="2">
    <source>
        <dbReference type="ARBA" id="ARBA00006727"/>
    </source>
</evidence>
<protein>
    <submittedName>
        <fullName evidence="5">MFS general substrate transporter</fullName>
    </submittedName>
</protein>
<comment type="caution">
    <text evidence="5">The sequence shown here is derived from an EMBL/GenBank/DDBJ whole genome shotgun (WGS) entry which is preliminary data.</text>
</comment>
<feature type="transmembrane region" description="Helical" evidence="3">
    <location>
        <begin position="328"/>
        <end position="351"/>
    </location>
</feature>
<feature type="transmembrane region" description="Helical" evidence="3">
    <location>
        <begin position="130"/>
        <end position="147"/>
    </location>
</feature>
<dbReference type="InterPro" id="IPR036259">
    <property type="entry name" value="MFS_trans_sf"/>
</dbReference>
<sequence length="451" mass="48252">MSNDSDSSDNAKVERLDKEAAAVTVVESGSDDSYALGPGAAWRTGEYAIFFAYSLRQCNKLPVLGGFLLQFCVAGPVTAFGVFQDFYSSTWLSNFSQSDISWIGSVQLFIAFGLGTLAGRLYDYGYCRHVLLAGSLVFTISFFMISLTQPQRYYQVFLSQGLGLGIGYALVYIPTMTVVSHHFRKRKALGMGILVAGGPLGSVIFSIMLNQLVHHGPGFRWAVRAVGFVVAGCFGLGNALIAIPPPSAASTHSNASTSIKVIWTDLPFILTLISGFVAQLGTFFPIFYIQVFASGHGLSKSLTFYSLAIINVSSIFGRIVPNFFADRFGVLNTFIICVGINGAVGFLMLLASHTAGLVIFCILYGFFFGSTISLYMPAVAYISPTKANMGAVMGVGITPVGVASLIGPPIAGAILGSELIWWKGVTFASVVLISASGIEFVARYLRHRSTS</sequence>
<dbReference type="OrthoDB" id="6499973at2759"/>
<name>A0A9P6CS42_9AGAR</name>